<keyword evidence="3" id="KW-0812">Transmembrane</keyword>
<organism evidence="6">
    <name type="scientific">Fundulus heteroclitus</name>
    <name type="common">Killifish</name>
    <name type="synonym">Mummichog</name>
    <dbReference type="NCBI Taxonomy" id="8078"/>
    <lineage>
        <taxon>Eukaryota</taxon>
        <taxon>Metazoa</taxon>
        <taxon>Chordata</taxon>
        <taxon>Craniata</taxon>
        <taxon>Vertebrata</taxon>
        <taxon>Euteleostomi</taxon>
        <taxon>Actinopterygii</taxon>
        <taxon>Neopterygii</taxon>
        <taxon>Teleostei</taxon>
        <taxon>Neoteleostei</taxon>
        <taxon>Acanthomorphata</taxon>
        <taxon>Ovalentaria</taxon>
        <taxon>Atherinomorphae</taxon>
        <taxon>Cyprinodontiformes</taxon>
        <taxon>Fundulidae</taxon>
        <taxon>Fundulus</taxon>
    </lineage>
</organism>
<proteinExistence type="predicted"/>
<dbReference type="PANTHER" id="PTHR24278">
    <property type="entry name" value="COAGULATION FACTOR"/>
    <property type="match status" value="1"/>
</dbReference>
<keyword evidence="8" id="KW-1185">Reference proteome</keyword>
<dbReference type="SUPFAM" id="SSF57630">
    <property type="entry name" value="GLA-domain"/>
    <property type="match status" value="1"/>
</dbReference>
<feature type="signal peptide" evidence="4">
    <location>
        <begin position="1"/>
        <end position="17"/>
    </location>
</feature>
<dbReference type="InterPro" id="IPR000294">
    <property type="entry name" value="GLA_domain"/>
</dbReference>
<dbReference type="Gene3D" id="4.10.740.10">
    <property type="entry name" value="Coagulation Factor IX"/>
    <property type="match status" value="1"/>
</dbReference>
<evidence type="ECO:0000313" key="6">
    <source>
        <dbReference type="EMBL" id="JAQ38600.1"/>
    </source>
</evidence>
<dbReference type="GO" id="GO:0005886">
    <property type="term" value="C:plasma membrane"/>
    <property type="evidence" value="ECO:0007669"/>
    <property type="project" value="TreeGrafter"/>
</dbReference>
<dbReference type="PANTHER" id="PTHR24278:SF38">
    <property type="entry name" value="TRANSMEMBRANE GAMMA-CARBOXYGLUTAMIC ACID PROTEIN 4"/>
    <property type="match status" value="1"/>
</dbReference>
<accession>A0A146P5J1</accession>
<evidence type="ECO:0000313" key="7">
    <source>
        <dbReference type="Ensembl" id="ENSFHEP00000033413.1"/>
    </source>
</evidence>
<dbReference type="EMBL" id="GCES01147722">
    <property type="protein sequence ID" value="JAQ38600.1"/>
    <property type="molecule type" value="Transcribed_RNA"/>
</dbReference>
<dbReference type="Pfam" id="PF00594">
    <property type="entry name" value="Gla"/>
    <property type="match status" value="1"/>
</dbReference>
<evidence type="ECO:0000313" key="8">
    <source>
        <dbReference type="Proteomes" id="UP000265000"/>
    </source>
</evidence>
<dbReference type="FunFam" id="4.10.740.10:FF:000001">
    <property type="entry name" value="vitamin K-dependent protein S"/>
    <property type="match status" value="1"/>
</dbReference>
<protein>
    <submittedName>
        <fullName evidence="7">Proline rich Gla (G-carboxyglutamic acid) 4 (transmembrane)</fullName>
    </submittedName>
</protein>
<evidence type="ECO:0000256" key="1">
    <source>
        <dbReference type="ARBA" id="ARBA00023157"/>
    </source>
</evidence>
<dbReference type="GeneTree" id="ENSGT00940000158268"/>
<dbReference type="GO" id="GO:0005615">
    <property type="term" value="C:extracellular space"/>
    <property type="evidence" value="ECO:0007669"/>
    <property type="project" value="TreeGrafter"/>
</dbReference>
<keyword evidence="3" id="KW-1133">Transmembrane helix</keyword>
<reference evidence="7" key="2">
    <citation type="submission" date="2025-05" db="UniProtKB">
        <authorList>
            <consortium name="Ensembl"/>
        </authorList>
    </citation>
    <scope>IDENTIFICATION</scope>
</reference>
<dbReference type="PROSITE" id="PS50998">
    <property type="entry name" value="GLA_2"/>
    <property type="match status" value="1"/>
</dbReference>
<dbReference type="AlphaFoldDB" id="A0A146P5J1"/>
<evidence type="ECO:0000256" key="3">
    <source>
        <dbReference type="SAM" id="Phobius"/>
    </source>
</evidence>
<dbReference type="Proteomes" id="UP000265000">
    <property type="component" value="Unplaced"/>
</dbReference>
<feature type="domain" description="Gla" evidence="5">
    <location>
        <begin position="54"/>
        <end position="100"/>
    </location>
</feature>
<dbReference type="InterPro" id="IPR050442">
    <property type="entry name" value="Peptidase_S1_coag_factors"/>
</dbReference>
<evidence type="ECO:0000256" key="2">
    <source>
        <dbReference type="SAM" id="MobiDB-lite"/>
    </source>
</evidence>
<feature type="transmembrane region" description="Helical" evidence="3">
    <location>
        <begin position="112"/>
        <end position="134"/>
    </location>
</feature>
<keyword evidence="4" id="KW-0732">Signal</keyword>
<evidence type="ECO:0000256" key="4">
    <source>
        <dbReference type="SAM" id="SignalP"/>
    </source>
</evidence>
<evidence type="ECO:0000259" key="5">
    <source>
        <dbReference type="PROSITE" id="PS50998"/>
    </source>
</evidence>
<dbReference type="Ensembl" id="ENSFHET00000027695.1">
    <property type="protein sequence ID" value="ENSFHEP00000033413.1"/>
    <property type="gene ID" value="ENSFHEG00000020524.1"/>
</dbReference>
<dbReference type="STRING" id="8078.ENSFHEP00000033413"/>
<dbReference type="PROSITE" id="PS00011">
    <property type="entry name" value="GLA_1"/>
    <property type="match status" value="1"/>
</dbReference>
<sequence length="220" mass="24163">MSVMLLGLFALLQLLSAGQPASVSADRQHEGSEDQEVFVGESEAKLFLGRHLLRNHFDFEMFVPGNLERECIEEICSYEEAREVFEDTAQTNAFWKDYTKEKDTSKVDVTGLLVGLICAGVVVAVLGILIWYSCRAGCKGDLSRRASSIRRPPRRTNASLIMQRLDEVSRQPVLSPASPPAFDGTDPPGLPSYEQAISSSGQHDAPPPPYPGSRPGTIQR</sequence>
<dbReference type="SMART" id="SM00069">
    <property type="entry name" value="GLA"/>
    <property type="match status" value="1"/>
</dbReference>
<reference evidence="6" key="1">
    <citation type="submission" date="2015-01" db="EMBL/GenBank/DDBJ databases">
        <title>EvidentialGene: Evidence-directed Construction of Complete mRNA Transcriptomes without Genomes.</title>
        <authorList>
            <person name="Gilbert D.G."/>
        </authorList>
    </citation>
    <scope>NUCLEOTIDE SEQUENCE</scope>
</reference>
<keyword evidence="1" id="KW-1015">Disulfide bond</keyword>
<dbReference type="InterPro" id="IPR017857">
    <property type="entry name" value="Coagulation_fac-like_Gla_dom"/>
</dbReference>
<feature type="chain" id="PRO_5044548862" evidence="4">
    <location>
        <begin position="18"/>
        <end position="220"/>
    </location>
</feature>
<dbReference type="InterPro" id="IPR035972">
    <property type="entry name" value="GLA-like_dom_SF"/>
</dbReference>
<name>A0A146P5J1_FUNHE</name>
<dbReference type="GO" id="GO:0005509">
    <property type="term" value="F:calcium ion binding"/>
    <property type="evidence" value="ECO:0007669"/>
    <property type="project" value="InterPro"/>
</dbReference>
<keyword evidence="3" id="KW-0472">Membrane</keyword>
<dbReference type="PRINTS" id="PR00001">
    <property type="entry name" value="GLABLOOD"/>
</dbReference>
<feature type="region of interest" description="Disordered" evidence="2">
    <location>
        <begin position="169"/>
        <end position="220"/>
    </location>
</feature>